<organism evidence="10 11">
    <name type="scientific">Scyliorhinus torazame</name>
    <name type="common">Cloudy catshark</name>
    <name type="synonym">Catulus torazame</name>
    <dbReference type="NCBI Taxonomy" id="75743"/>
    <lineage>
        <taxon>Eukaryota</taxon>
        <taxon>Metazoa</taxon>
        <taxon>Chordata</taxon>
        <taxon>Craniata</taxon>
        <taxon>Vertebrata</taxon>
        <taxon>Chondrichthyes</taxon>
        <taxon>Elasmobranchii</taxon>
        <taxon>Galeomorphii</taxon>
        <taxon>Galeoidea</taxon>
        <taxon>Carcharhiniformes</taxon>
        <taxon>Scyliorhinidae</taxon>
        <taxon>Scyliorhinus</taxon>
    </lineage>
</organism>
<keyword evidence="6" id="KW-0378">Hydrolase</keyword>
<accession>A0A401PVQ8</accession>
<protein>
    <recommendedName>
        <fullName evidence="9">DDE Tnp4 domain-containing protein</fullName>
    </recommendedName>
</protein>
<evidence type="ECO:0000256" key="6">
    <source>
        <dbReference type="ARBA" id="ARBA00022801"/>
    </source>
</evidence>
<evidence type="ECO:0000256" key="1">
    <source>
        <dbReference type="ARBA" id="ARBA00001968"/>
    </source>
</evidence>
<dbReference type="GO" id="GO:0046872">
    <property type="term" value="F:metal ion binding"/>
    <property type="evidence" value="ECO:0007669"/>
    <property type="project" value="UniProtKB-KW"/>
</dbReference>
<dbReference type="PANTHER" id="PTHR22930">
    <property type="match status" value="1"/>
</dbReference>
<feature type="signal peptide" evidence="8">
    <location>
        <begin position="1"/>
        <end position="22"/>
    </location>
</feature>
<dbReference type="InterPro" id="IPR045249">
    <property type="entry name" value="HARBI1-like"/>
</dbReference>
<evidence type="ECO:0000256" key="7">
    <source>
        <dbReference type="ARBA" id="ARBA00023242"/>
    </source>
</evidence>
<reference evidence="10 11" key="1">
    <citation type="journal article" date="2018" name="Nat. Ecol. Evol.">
        <title>Shark genomes provide insights into elasmobranch evolution and the origin of vertebrates.</title>
        <authorList>
            <person name="Hara Y"/>
            <person name="Yamaguchi K"/>
            <person name="Onimaru K"/>
            <person name="Kadota M"/>
            <person name="Koyanagi M"/>
            <person name="Keeley SD"/>
            <person name="Tatsumi K"/>
            <person name="Tanaka K"/>
            <person name="Motone F"/>
            <person name="Kageyama Y"/>
            <person name="Nozu R"/>
            <person name="Adachi N"/>
            <person name="Nishimura O"/>
            <person name="Nakagawa R"/>
            <person name="Tanegashima C"/>
            <person name="Kiyatake I"/>
            <person name="Matsumoto R"/>
            <person name="Murakumo K"/>
            <person name="Nishida K"/>
            <person name="Terakita A"/>
            <person name="Kuratani S"/>
            <person name="Sato K"/>
            <person name="Hyodo S Kuraku.S."/>
        </authorList>
    </citation>
    <scope>NUCLEOTIDE SEQUENCE [LARGE SCALE GENOMIC DNA]</scope>
</reference>
<dbReference type="Pfam" id="PF13359">
    <property type="entry name" value="DDE_Tnp_4"/>
    <property type="match status" value="1"/>
</dbReference>
<feature type="chain" id="PRO_5019323175" description="DDE Tnp4 domain-containing protein" evidence="8">
    <location>
        <begin position="23"/>
        <end position="425"/>
    </location>
</feature>
<feature type="domain" description="DDE Tnp4" evidence="9">
    <location>
        <begin position="207"/>
        <end position="370"/>
    </location>
</feature>
<dbReference type="STRING" id="75743.A0A401PVQ8"/>
<dbReference type="OrthoDB" id="2668416at2759"/>
<evidence type="ECO:0000259" key="9">
    <source>
        <dbReference type="Pfam" id="PF13359"/>
    </source>
</evidence>
<dbReference type="AlphaFoldDB" id="A0A401PVQ8"/>
<dbReference type="PANTHER" id="PTHR22930:SF236">
    <property type="entry name" value="PROTEIN ALP1-LIKE-RELATED"/>
    <property type="match status" value="1"/>
</dbReference>
<evidence type="ECO:0000256" key="2">
    <source>
        <dbReference type="ARBA" id="ARBA00004123"/>
    </source>
</evidence>
<comment type="similarity">
    <text evidence="3">Belongs to the HARBI1 family.</text>
</comment>
<dbReference type="OMA" id="MFLMTYM"/>
<comment type="cofactor">
    <cofactor evidence="1">
        <name>a divalent metal cation</name>
        <dbReference type="ChEBI" id="CHEBI:60240"/>
    </cofactor>
</comment>
<evidence type="ECO:0000256" key="4">
    <source>
        <dbReference type="ARBA" id="ARBA00022722"/>
    </source>
</evidence>
<dbReference type="InterPro" id="IPR027806">
    <property type="entry name" value="HARBI1_dom"/>
</dbReference>
<proteinExistence type="inferred from homology"/>
<keyword evidence="7" id="KW-0539">Nucleus</keyword>
<gene>
    <name evidence="10" type="ORF">scyTo_0015623</name>
</gene>
<comment type="subcellular location">
    <subcellularLocation>
        <location evidence="2">Nucleus</location>
    </subcellularLocation>
</comment>
<evidence type="ECO:0000313" key="11">
    <source>
        <dbReference type="Proteomes" id="UP000288216"/>
    </source>
</evidence>
<keyword evidence="8" id="KW-0732">Signal</keyword>
<evidence type="ECO:0000313" key="10">
    <source>
        <dbReference type="EMBL" id="GCB77182.1"/>
    </source>
</evidence>
<evidence type="ECO:0000256" key="8">
    <source>
        <dbReference type="SAM" id="SignalP"/>
    </source>
</evidence>
<comment type="caution">
    <text evidence="10">The sequence shown here is derived from an EMBL/GenBank/DDBJ whole genome shotgun (WGS) entry which is preliminary data.</text>
</comment>
<dbReference type="GO" id="GO:0005634">
    <property type="term" value="C:nucleus"/>
    <property type="evidence" value="ECO:0007669"/>
    <property type="project" value="UniProtKB-SubCell"/>
</dbReference>
<sequence>MAEETVLPMMFLFLFFLMKRRAEYESANVERRNDAQRRLRLRQYFQQRQRKMILMVMARGGSRCNCRTRIWCKPRSSDWWERVVMKDFQPNDWLENFRMSKETFFHICNKLKPMVSRRNTHLRPALPLEKRVAVAFWRLATNVEYRTISHLFGIGRSTVCKCVREVCHAIVSLLKPLYLRMPSNQEFETIAQMFDRKWDFPQCVGAIDSCHIPIIAPPQYHKDYLNKKGWHSVVLQGVVDDTGNFWDVCTGFSGSSLDTKILRNSDLWRMATEGRLFPDCSKNILRTPMKYLLIGSSSHPLQEWLLKPYSETAKLSQHQLVFNYRLSQAHAVIDDAFGRLKARWQCLLKRNDCSLELIPTMITACCILHNICEKHNDGFNNDWLGVLGQEEFAQPNQIVLDRTVDRQAEEIRQVLSTYFMGLKES</sequence>
<dbReference type="Proteomes" id="UP000288216">
    <property type="component" value="Unassembled WGS sequence"/>
</dbReference>
<name>A0A401PVQ8_SCYTO</name>
<keyword evidence="4" id="KW-0540">Nuclease</keyword>
<dbReference type="GO" id="GO:0004518">
    <property type="term" value="F:nuclease activity"/>
    <property type="evidence" value="ECO:0007669"/>
    <property type="project" value="UniProtKB-KW"/>
</dbReference>
<keyword evidence="5" id="KW-0479">Metal-binding</keyword>
<evidence type="ECO:0000256" key="5">
    <source>
        <dbReference type="ARBA" id="ARBA00022723"/>
    </source>
</evidence>
<dbReference type="EMBL" id="BFAA01008936">
    <property type="protein sequence ID" value="GCB77182.1"/>
    <property type="molecule type" value="Genomic_DNA"/>
</dbReference>
<evidence type="ECO:0000256" key="3">
    <source>
        <dbReference type="ARBA" id="ARBA00006958"/>
    </source>
</evidence>
<keyword evidence="11" id="KW-1185">Reference proteome</keyword>
<dbReference type="GO" id="GO:0016787">
    <property type="term" value="F:hydrolase activity"/>
    <property type="evidence" value="ECO:0007669"/>
    <property type="project" value="UniProtKB-KW"/>
</dbReference>